<name>A0ABV0PD36_9TELE</name>
<dbReference type="Gene3D" id="3.30.930.10">
    <property type="entry name" value="Bira Bifunctional Protein, Domain 2"/>
    <property type="match status" value="1"/>
</dbReference>
<dbReference type="Proteomes" id="UP001476798">
    <property type="component" value="Unassembled WGS sequence"/>
</dbReference>
<evidence type="ECO:0000256" key="5">
    <source>
        <dbReference type="ARBA" id="ARBA00022840"/>
    </source>
</evidence>
<evidence type="ECO:0000256" key="6">
    <source>
        <dbReference type="ARBA" id="ARBA00022917"/>
    </source>
</evidence>
<comment type="caution">
    <text evidence="10">The sequence shown here is derived from an EMBL/GenBank/DDBJ whole genome shotgun (WGS) entry which is preliminary data.</text>
</comment>
<accession>A0ABV0PD36</accession>
<dbReference type="InterPro" id="IPR002314">
    <property type="entry name" value="aa-tRNA-synt_IIb"/>
</dbReference>
<dbReference type="PANTHER" id="PTHR10745">
    <property type="entry name" value="GLYCYL-TRNA SYNTHETASE/DNA POLYMERASE SUBUNIT GAMMA-2"/>
    <property type="match status" value="1"/>
</dbReference>
<evidence type="ECO:0000256" key="1">
    <source>
        <dbReference type="ARBA" id="ARBA00008226"/>
    </source>
</evidence>
<keyword evidence="4" id="KW-0547">Nucleotide-binding</keyword>
<proteinExistence type="inferred from homology"/>
<keyword evidence="7" id="KW-0030">Aminoacyl-tRNA synthetase</keyword>
<evidence type="ECO:0000313" key="10">
    <source>
        <dbReference type="EMBL" id="MEQ2181381.1"/>
    </source>
</evidence>
<evidence type="ECO:0000256" key="4">
    <source>
        <dbReference type="ARBA" id="ARBA00022741"/>
    </source>
</evidence>
<feature type="non-terminal residue" evidence="10">
    <location>
        <position position="1"/>
    </location>
</feature>
<evidence type="ECO:0000256" key="7">
    <source>
        <dbReference type="ARBA" id="ARBA00023146"/>
    </source>
</evidence>
<dbReference type="InterPro" id="IPR045864">
    <property type="entry name" value="aa-tRNA-synth_II/BPL/LPL"/>
</dbReference>
<dbReference type="PRINTS" id="PR01043">
    <property type="entry name" value="TRNASYNTHGLY"/>
</dbReference>
<evidence type="ECO:0000313" key="11">
    <source>
        <dbReference type="Proteomes" id="UP001476798"/>
    </source>
</evidence>
<keyword evidence="6" id="KW-0648">Protein biosynthesis</keyword>
<reference evidence="10 11" key="1">
    <citation type="submission" date="2021-06" db="EMBL/GenBank/DDBJ databases">
        <authorList>
            <person name="Palmer J.M."/>
        </authorList>
    </citation>
    <scope>NUCLEOTIDE SEQUENCE [LARGE SCALE GENOMIC DNA]</scope>
    <source>
        <strain evidence="10 11">GA_2019</strain>
        <tissue evidence="10">Muscle</tissue>
    </source>
</reference>
<dbReference type="InterPro" id="IPR033731">
    <property type="entry name" value="GlyRS-like_core"/>
</dbReference>
<evidence type="ECO:0000256" key="2">
    <source>
        <dbReference type="ARBA" id="ARBA00012829"/>
    </source>
</evidence>
<dbReference type="NCBIfam" id="TIGR00389">
    <property type="entry name" value="glyS_dimeric"/>
    <property type="match status" value="1"/>
</dbReference>
<dbReference type="InterPro" id="IPR006195">
    <property type="entry name" value="aa-tRNA-synth_II"/>
</dbReference>
<evidence type="ECO:0000259" key="9">
    <source>
        <dbReference type="PROSITE" id="PS50862"/>
    </source>
</evidence>
<keyword evidence="11" id="KW-1185">Reference proteome</keyword>
<dbReference type="InterPro" id="IPR027031">
    <property type="entry name" value="Gly-tRNA_synthase/POLG2"/>
</dbReference>
<organism evidence="10 11">
    <name type="scientific">Goodea atripinnis</name>
    <dbReference type="NCBI Taxonomy" id="208336"/>
    <lineage>
        <taxon>Eukaryota</taxon>
        <taxon>Metazoa</taxon>
        <taxon>Chordata</taxon>
        <taxon>Craniata</taxon>
        <taxon>Vertebrata</taxon>
        <taxon>Euteleostomi</taxon>
        <taxon>Actinopterygii</taxon>
        <taxon>Neopterygii</taxon>
        <taxon>Teleostei</taxon>
        <taxon>Neoteleostei</taxon>
        <taxon>Acanthomorphata</taxon>
        <taxon>Ovalentaria</taxon>
        <taxon>Atherinomorphae</taxon>
        <taxon>Cyprinodontiformes</taxon>
        <taxon>Goodeidae</taxon>
        <taxon>Goodea</taxon>
    </lineage>
</organism>
<dbReference type="PROSITE" id="PS50862">
    <property type="entry name" value="AA_TRNA_LIGASE_II"/>
    <property type="match status" value="1"/>
</dbReference>
<evidence type="ECO:0000256" key="3">
    <source>
        <dbReference type="ARBA" id="ARBA00022598"/>
    </source>
</evidence>
<dbReference type="GO" id="GO:0016874">
    <property type="term" value="F:ligase activity"/>
    <property type="evidence" value="ECO:0007669"/>
    <property type="project" value="UniProtKB-KW"/>
</dbReference>
<dbReference type="SUPFAM" id="SSF55681">
    <property type="entry name" value="Class II aaRS and biotin synthetases"/>
    <property type="match status" value="1"/>
</dbReference>
<keyword evidence="5" id="KW-0067">ATP-binding</keyword>
<evidence type="ECO:0000256" key="8">
    <source>
        <dbReference type="ARBA" id="ARBA00030057"/>
    </source>
</evidence>
<dbReference type="CDD" id="cd00774">
    <property type="entry name" value="GlyRS-like_core"/>
    <property type="match status" value="1"/>
</dbReference>
<dbReference type="PANTHER" id="PTHR10745:SF0">
    <property type="entry name" value="GLYCINE--TRNA LIGASE"/>
    <property type="match status" value="1"/>
</dbReference>
<feature type="domain" description="Aminoacyl-transfer RNA synthetases class-II family profile" evidence="9">
    <location>
        <begin position="12"/>
        <end position="343"/>
    </location>
</feature>
<sequence length="358" mass="40357">ELSLQPKDDIVDRSKMEDTLKRRFFYDQAFAIYGGVSGLYDFGPVGCALKNNILQVWRQHFIQEEQILEIDCTMLTPEPVLKTSGHVEKFADYMVKDVKNGECFRADHLLKAEKKAEMDSVITQLDNYSQQELTDLFVEYSVKSPTTGNELTAPISFNLMFQTSIGPGGNMPGYLRPETAQGIFLNFKRLLEFNQGKLPFAAAQIGNSFRNEISPRSGLIRVREFTMAEIEHFVDPTEKIHPKFSSVADLDIMLYSSKAQTSGQSAHIMKLGDAVEQGVINNSVLGYFIGRIYLYLTKVGVAKDKLRFRQHMDNEMAHYACDCWDAEAKTSYVSSSIVLPLDLSSFPSSGAKNEMFLL</sequence>
<dbReference type="EC" id="6.1.1.14" evidence="2"/>
<protein>
    <recommendedName>
        <fullName evidence="2">glycine--tRNA ligase</fullName>
        <ecNumber evidence="2">6.1.1.14</ecNumber>
    </recommendedName>
    <alternativeName>
        <fullName evidence="8">Diadenosine tetraphosphate synthetase</fullName>
    </alternativeName>
</protein>
<keyword evidence="3 10" id="KW-0436">Ligase</keyword>
<dbReference type="InterPro" id="IPR002315">
    <property type="entry name" value="tRNA-synt_gly"/>
</dbReference>
<gene>
    <name evidence="10" type="primary">GARS1_1</name>
    <name evidence="10" type="ORF">GOODEAATRI_011056</name>
</gene>
<dbReference type="Pfam" id="PF00587">
    <property type="entry name" value="tRNA-synt_2b"/>
    <property type="match status" value="1"/>
</dbReference>
<dbReference type="EMBL" id="JAHRIO010070633">
    <property type="protein sequence ID" value="MEQ2181381.1"/>
    <property type="molecule type" value="Genomic_DNA"/>
</dbReference>
<dbReference type="Gene3D" id="3.30.40.230">
    <property type="match status" value="1"/>
</dbReference>
<comment type="similarity">
    <text evidence="1">Belongs to the class-II aminoacyl-tRNA synthetase family.</text>
</comment>